<dbReference type="InterPro" id="IPR052111">
    <property type="entry name" value="Spermatogenesis_Ciliary_MAP"/>
</dbReference>
<dbReference type="PROSITE" id="PS50021">
    <property type="entry name" value="CH"/>
    <property type="match status" value="1"/>
</dbReference>
<dbReference type="Gene3D" id="1.10.418.10">
    <property type="entry name" value="Calponin-like domain"/>
    <property type="match status" value="1"/>
</dbReference>
<proteinExistence type="predicted"/>
<evidence type="ECO:0000313" key="3">
    <source>
        <dbReference type="EMBL" id="KAK7493242.1"/>
    </source>
</evidence>
<sequence>MSQYVTARRSFGGLTRVDMEDYFDDMEIENLYQWIDRIPLTRPKKNLAKDFSDGVLVAEMIKHYFPRMVELHNYTPAHSSKQKMENWYLLNRRVLRRLDLDLSDDVIRSLANAKTKVIERVLMMLRSQLDKAIEKTNALKQRAKQLQEAYSTTTAPTRSTFPAIAPAIDNVAKSLLEEKELESMAKDETIRILYAKLKRLEHLLHLKDLRIEDLESRLNHAQGTRFMALDDM</sequence>
<dbReference type="EMBL" id="JACVVK020000095">
    <property type="protein sequence ID" value="KAK7493242.1"/>
    <property type="molecule type" value="Genomic_DNA"/>
</dbReference>
<dbReference type="GO" id="GO:0005737">
    <property type="term" value="C:cytoplasm"/>
    <property type="evidence" value="ECO:0007669"/>
    <property type="project" value="UniProtKB-ARBA"/>
</dbReference>
<dbReference type="InterPro" id="IPR010441">
    <property type="entry name" value="CH_2"/>
</dbReference>
<dbReference type="PANTHER" id="PTHR12509">
    <property type="entry name" value="SPERMATOGENESIS-ASSOCIATED 4-RELATED"/>
    <property type="match status" value="1"/>
</dbReference>
<reference evidence="3 4" key="1">
    <citation type="journal article" date="2023" name="Sci. Data">
        <title>Genome assembly of the Korean intertidal mud-creeper Batillaria attramentaria.</title>
        <authorList>
            <person name="Patra A.K."/>
            <person name="Ho P.T."/>
            <person name="Jun S."/>
            <person name="Lee S.J."/>
            <person name="Kim Y."/>
            <person name="Won Y.J."/>
        </authorList>
    </citation>
    <scope>NUCLEOTIDE SEQUENCE [LARGE SCALE GENOMIC DNA]</scope>
    <source>
        <strain evidence="3">Wonlab-2016</strain>
    </source>
</reference>
<gene>
    <name evidence="3" type="ORF">BaRGS_00015579</name>
</gene>
<accession>A0ABD0L2F0</accession>
<dbReference type="FunFam" id="1.10.418.10:FF:000059">
    <property type="entry name" value="RIKEN cDNA 6430531B16 gene"/>
    <property type="match status" value="1"/>
</dbReference>
<keyword evidence="4" id="KW-1185">Reference proteome</keyword>
<evidence type="ECO:0000259" key="2">
    <source>
        <dbReference type="PROSITE" id="PS50021"/>
    </source>
</evidence>
<dbReference type="SUPFAM" id="SSF47576">
    <property type="entry name" value="Calponin-homology domain, CH-domain"/>
    <property type="match status" value="1"/>
</dbReference>
<dbReference type="PANTHER" id="PTHR12509:SF9">
    <property type="entry name" value="SPERM FLAGELLAR PROTEIN 1 ISOFORM X1"/>
    <property type="match status" value="1"/>
</dbReference>
<keyword evidence="1" id="KW-0175">Coiled coil</keyword>
<feature type="coiled-coil region" evidence="1">
    <location>
        <begin position="122"/>
        <end position="149"/>
    </location>
</feature>
<evidence type="ECO:0000313" key="4">
    <source>
        <dbReference type="Proteomes" id="UP001519460"/>
    </source>
</evidence>
<dbReference type="Pfam" id="PF06294">
    <property type="entry name" value="CH_2"/>
    <property type="match status" value="1"/>
</dbReference>
<evidence type="ECO:0000256" key="1">
    <source>
        <dbReference type="SAM" id="Coils"/>
    </source>
</evidence>
<protein>
    <recommendedName>
        <fullName evidence="2">Calponin-homology (CH) domain-containing protein</fullName>
    </recommendedName>
</protein>
<organism evidence="3 4">
    <name type="scientific">Batillaria attramentaria</name>
    <dbReference type="NCBI Taxonomy" id="370345"/>
    <lineage>
        <taxon>Eukaryota</taxon>
        <taxon>Metazoa</taxon>
        <taxon>Spiralia</taxon>
        <taxon>Lophotrochozoa</taxon>
        <taxon>Mollusca</taxon>
        <taxon>Gastropoda</taxon>
        <taxon>Caenogastropoda</taxon>
        <taxon>Sorbeoconcha</taxon>
        <taxon>Cerithioidea</taxon>
        <taxon>Batillariidae</taxon>
        <taxon>Batillaria</taxon>
    </lineage>
</organism>
<dbReference type="Proteomes" id="UP001519460">
    <property type="component" value="Unassembled WGS sequence"/>
</dbReference>
<dbReference type="InterPro" id="IPR036872">
    <property type="entry name" value="CH_dom_sf"/>
</dbReference>
<name>A0ABD0L2F0_9CAEN</name>
<comment type="caution">
    <text evidence="3">The sequence shown here is derived from an EMBL/GenBank/DDBJ whole genome shotgun (WGS) entry which is preliminary data.</text>
</comment>
<dbReference type="InterPro" id="IPR001715">
    <property type="entry name" value="CH_dom"/>
</dbReference>
<dbReference type="AlphaFoldDB" id="A0ABD0L2F0"/>
<feature type="domain" description="Calponin-homology (CH)" evidence="2">
    <location>
        <begin position="25"/>
        <end position="130"/>
    </location>
</feature>